<gene>
    <name evidence="4" type="ORF">T440DRAFT_512301</name>
</gene>
<organism evidence="4 5">
    <name type="scientific">Plenodomus tracheiphilus IPT5</name>
    <dbReference type="NCBI Taxonomy" id="1408161"/>
    <lineage>
        <taxon>Eukaryota</taxon>
        <taxon>Fungi</taxon>
        <taxon>Dikarya</taxon>
        <taxon>Ascomycota</taxon>
        <taxon>Pezizomycotina</taxon>
        <taxon>Dothideomycetes</taxon>
        <taxon>Pleosporomycetidae</taxon>
        <taxon>Pleosporales</taxon>
        <taxon>Pleosporineae</taxon>
        <taxon>Leptosphaeriaceae</taxon>
        <taxon>Plenodomus</taxon>
    </lineage>
</organism>
<dbReference type="SMART" id="SM00053">
    <property type="entry name" value="DYNc"/>
    <property type="match status" value="1"/>
</dbReference>
<dbReference type="GO" id="GO:0005739">
    <property type="term" value="C:mitochondrion"/>
    <property type="evidence" value="ECO:0007669"/>
    <property type="project" value="TreeGrafter"/>
</dbReference>
<dbReference type="PROSITE" id="PS51388">
    <property type="entry name" value="GED"/>
    <property type="match status" value="1"/>
</dbReference>
<dbReference type="CDD" id="cd08771">
    <property type="entry name" value="DLP_1"/>
    <property type="match status" value="1"/>
</dbReference>
<dbReference type="GO" id="GO:0016020">
    <property type="term" value="C:membrane"/>
    <property type="evidence" value="ECO:0007669"/>
    <property type="project" value="TreeGrafter"/>
</dbReference>
<dbReference type="GO" id="GO:0006897">
    <property type="term" value="P:endocytosis"/>
    <property type="evidence" value="ECO:0007669"/>
    <property type="project" value="TreeGrafter"/>
</dbReference>
<accession>A0A6A7AQ91</accession>
<dbReference type="AlphaFoldDB" id="A0A6A7AQ91"/>
<dbReference type="SUPFAM" id="SSF52540">
    <property type="entry name" value="P-loop containing nucleoside triphosphate hydrolases"/>
    <property type="match status" value="1"/>
</dbReference>
<evidence type="ECO:0000313" key="4">
    <source>
        <dbReference type="EMBL" id="KAF2844245.1"/>
    </source>
</evidence>
<dbReference type="GO" id="GO:0000266">
    <property type="term" value="P:mitochondrial fission"/>
    <property type="evidence" value="ECO:0007669"/>
    <property type="project" value="TreeGrafter"/>
</dbReference>
<evidence type="ECO:0000313" key="5">
    <source>
        <dbReference type="Proteomes" id="UP000799423"/>
    </source>
</evidence>
<keyword evidence="2" id="KW-0342">GTP-binding</keyword>
<proteinExistence type="predicted"/>
<name>A0A6A7AQ91_9PLEO</name>
<keyword evidence="1" id="KW-0547">Nucleotide-binding</keyword>
<evidence type="ECO:0000256" key="1">
    <source>
        <dbReference type="ARBA" id="ARBA00022741"/>
    </source>
</evidence>
<dbReference type="InterPro" id="IPR000375">
    <property type="entry name" value="Dynamin_stalk"/>
</dbReference>
<dbReference type="InterPro" id="IPR001401">
    <property type="entry name" value="Dynamin_GTPase"/>
</dbReference>
<dbReference type="InterPro" id="IPR045063">
    <property type="entry name" value="Dynamin_N"/>
</dbReference>
<dbReference type="PANTHER" id="PTHR11566">
    <property type="entry name" value="DYNAMIN"/>
    <property type="match status" value="1"/>
</dbReference>
<sequence>MGAHPTTTPINGLVSSTLLEKIDRLFACNAGEYVDLPQLVVVGDQSSGKSSVLEGLTGLPFPRADVLRLEVSGPSQEHFSVIDVPGIFKRTTQGITTKDDIALVDQMVHGYMSNPRSVMLIVVPCNVDIATQDILERAEDLDPEGIRTLGVLTKPDLIDEGGESAVVDLLEERKHRLRLGWHLLRNPGQSHLNAGRSRHKIEAEFFTQNAPWKSLDKEKLGVQTLRVRLQAILEDHIRREFPKVRSELSQKLKTAEKDLRQLGPKRQTREEQFQYVVDIAIRFQNLVSDALQARYSRAELFGRNPTLRLATQAINRGETFAKTLASHGHVYRFQPESTSIQSGISRLAMDDLADIEIRTLKDHPDIEDLTWENASVPAPASDDVVDWIEELYRGSRGFELGTFDASILGVILKEQAANWGCLSHGYISDMVALVHNFIVEVLQQIAPSRRVSDGIKSLLLDDLTKMYRDAIDHTQFLLDIELHGTPATYNHYFNENLQKRRNSRLHADLVSKSITDCSHGTVVRLDDIVQSHPLSNARHTTLEIHDILCSYYKVARKRFIDAVRMQVADCKLVTGENTPLTLLSAQLVAGLDHETLEDIAGEELQTKHERSRLEKEISLLREGKKIVG</sequence>
<evidence type="ECO:0000259" key="3">
    <source>
        <dbReference type="PROSITE" id="PS51388"/>
    </source>
</evidence>
<evidence type="ECO:0000256" key="2">
    <source>
        <dbReference type="ARBA" id="ARBA00023134"/>
    </source>
</evidence>
<dbReference type="GO" id="GO:0008017">
    <property type="term" value="F:microtubule binding"/>
    <property type="evidence" value="ECO:0007669"/>
    <property type="project" value="TreeGrafter"/>
</dbReference>
<dbReference type="GO" id="GO:0016559">
    <property type="term" value="P:peroxisome fission"/>
    <property type="evidence" value="ECO:0007669"/>
    <property type="project" value="TreeGrafter"/>
</dbReference>
<dbReference type="EMBL" id="MU006396">
    <property type="protein sequence ID" value="KAF2844245.1"/>
    <property type="molecule type" value="Genomic_DNA"/>
</dbReference>
<reference evidence="4" key="1">
    <citation type="submission" date="2020-01" db="EMBL/GenBank/DDBJ databases">
        <authorList>
            <consortium name="DOE Joint Genome Institute"/>
            <person name="Haridas S."/>
            <person name="Albert R."/>
            <person name="Binder M."/>
            <person name="Bloem J."/>
            <person name="Labutti K."/>
            <person name="Salamov A."/>
            <person name="Andreopoulos B."/>
            <person name="Baker S.E."/>
            <person name="Barry K."/>
            <person name="Bills G."/>
            <person name="Bluhm B.H."/>
            <person name="Cannon C."/>
            <person name="Castanera R."/>
            <person name="Culley D.E."/>
            <person name="Daum C."/>
            <person name="Ezra D."/>
            <person name="Gonzalez J.B."/>
            <person name="Henrissat B."/>
            <person name="Kuo A."/>
            <person name="Liang C."/>
            <person name="Lipzen A."/>
            <person name="Lutzoni F."/>
            <person name="Magnuson J."/>
            <person name="Mondo S."/>
            <person name="Nolan M."/>
            <person name="Ohm R."/>
            <person name="Pangilinan J."/>
            <person name="Park H.-J."/>
            <person name="Ramirez L."/>
            <person name="Alfaro M."/>
            <person name="Sun H."/>
            <person name="Tritt A."/>
            <person name="Yoshinaga Y."/>
            <person name="Zwiers L.-H."/>
            <person name="Turgeon B.G."/>
            <person name="Goodwin S.B."/>
            <person name="Spatafora J.W."/>
            <person name="Crous P.W."/>
            <person name="Grigoriev I.V."/>
        </authorList>
    </citation>
    <scope>NUCLEOTIDE SEQUENCE</scope>
    <source>
        <strain evidence="4">IPT5</strain>
    </source>
</reference>
<dbReference type="OrthoDB" id="415706at2759"/>
<dbReference type="Pfam" id="PF00350">
    <property type="entry name" value="Dynamin_N"/>
    <property type="match status" value="1"/>
</dbReference>
<protein>
    <submittedName>
        <fullName evidence="4">P-loop containing nucleoside triphosphate hydrolase protein</fullName>
    </submittedName>
</protein>
<dbReference type="GO" id="GO:0003924">
    <property type="term" value="F:GTPase activity"/>
    <property type="evidence" value="ECO:0007669"/>
    <property type="project" value="InterPro"/>
</dbReference>
<dbReference type="Gene3D" id="3.40.50.300">
    <property type="entry name" value="P-loop containing nucleotide triphosphate hydrolases"/>
    <property type="match status" value="2"/>
</dbReference>
<dbReference type="InterPro" id="IPR022812">
    <property type="entry name" value="Dynamin"/>
</dbReference>
<keyword evidence="5" id="KW-1185">Reference proteome</keyword>
<dbReference type="InterPro" id="IPR027417">
    <property type="entry name" value="P-loop_NTPase"/>
</dbReference>
<keyword evidence="4" id="KW-0378">Hydrolase</keyword>
<feature type="domain" description="GED" evidence="3">
    <location>
        <begin position="541"/>
        <end position="628"/>
    </location>
</feature>
<dbReference type="GO" id="GO:0048312">
    <property type="term" value="P:intracellular distribution of mitochondria"/>
    <property type="evidence" value="ECO:0007669"/>
    <property type="project" value="TreeGrafter"/>
</dbReference>
<dbReference type="InterPro" id="IPR020850">
    <property type="entry name" value="GED_dom"/>
</dbReference>
<dbReference type="Pfam" id="PF01031">
    <property type="entry name" value="Dynamin_M"/>
    <property type="match status" value="1"/>
</dbReference>
<dbReference type="PANTHER" id="PTHR11566:SF215">
    <property type="entry name" value="DYNAMIN GTPASE"/>
    <property type="match status" value="1"/>
</dbReference>
<dbReference type="GO" id="GO:0005874">
    <property type="term" value="C:microtubule"/>
    <property type="evidence" value="ECO:0007669"/>
    <property type="project" value="TreeGrafter"/>
</dbReference>
<dbReference type="GO" id="GO:0005525">
    <property type="term" value="F:GTP binding"/>
    <property type="evidence" value="ECO:0007669"/>
    <property type="project" value="InterPro"/>
</dbReference>
<dbReference type="Proteomes" id="UP000799423">
    <property type="component" value="Unassembled WGS sequence"/>
</dbReference>